<dbReference type="AlphaFoldDB" id="A0A1F7GUV7"/>
<dbReference type="SUPFAM" id="SSF56281">
    <property type="entry name" value="Metallo-hydrolase/oxidoreductase"/>
    <property type="match status" value="1"/>
</dbReference>
<dbReference type="InterPro" id="IPR052159">
    <property type="entry name" value="Competence_DNA_uptake"/>
</dbReference>
<dbReference type="PANTHER" id="PTHR30619">
    <property type="entry name" value="DNA INTERNALIZATION/COMPETENCE PROTEIN COMEC/REC2"/>
    <property type="match status" value="1"/>
</dbReference>
<dbReference type="PANTHER" id="PTHR30619:SF1">
    <property type="entry name" value="RECOMBINATION PROTEIN 2"/>
    <property type="match status" value="1"/>
</dbReference>
<dbReference type="Proteomes" id="UP000177159">
    <property type="component" value="Unassembled WGS sequence"/>
</dbReference>
<dbReference type="Gene3D" id="3.60.15.10">
    <property type="entry name" value="Ribonuclease Z/Hydroxyacylglutathione hydrolase-like"/>
    <property type="match status" value="1"/>
</dbReference>
<protein>
    <recommendedName>
        <fullName evidence="3">Metallo-beta-lactamase domain-containing protein</fullName>
    </recommendedName>
</protein>
<proteinExistence type="predicted"/>
<evidence type="ECO:0008006" key="3">
    <source>
        <dbReference type="Google" id="ProtNLM"/>
    </source>
</evidence>
<comment type="caution">
    <text evidence="1">The sequence shown here is derived from an EMBL/GenBank/DDBJ whole genome shotgun (WGS) entry which is preliminary data.</text>
</comment>
<dbReference type="EMBL" id="MFZM01000034">
    <property type="protein sequence ID" value="OGK22758.1"/>
    <property type="molecule type" value="Genomic_DNA"/>
</dbReference>
<evidence type="ECO:0000313" key="1">
    <source>
        <dbReference type="EMBL" id="OGK22758.1"/>
    </source>
</evidence>
<dbReference type="InterPro" id="IPR036866">
    <property type="entry name" value="RibonucZ/Hydroxyglut_hydro"/>
</dbReference>
<dbReference type="InterPro" id="IPR035681">
    <property type="entry name" value="ComA-like_MBL"/>
</dbReference>
<reference evidence="1 2" key="1">
    <citation type="journal article" date="2016" name="Nat. Commun.">
        <title>Thousands of microbial genomes shed light on interconnected biogeochemical processes in an aquifer system.</title>
        <authorList>
            <person name="Anantharaman K."/>
            <person name="Brown C.T."/>
            <person name="Hug L.A."/>
            <person name="Sharon I."/>
            <person name="Castelle C.J."/>
            <person name="Probst A.J."/>
            <person name="Thomas B.C."/>
            <person name="Singh A."/>
            <person name="Wilkins M.J."/>
            <person name="Karaoz U."/>
            <person name="Brodie E.L."/>
            <person name="Williams K.H."/>
            <person name="Hubbard S.S."/>
            <person name="Banfield J.F."/>
        </authorList>
    </citation>
    <scope>NUCLEOTIDE SEQUENCE [LARGE SCALE GENOMIC DNA]</scope>
</reference>
<accession>A0A1F7GUV7</accession>
<gene>
    <name evidence="1" type="ORF">A3C24_01655</name>
</gene>
<organism evidence="1 2">
    <name type="scientific">Candidatus Roizmanbacteria bacterium RIFCSPHIGHO2_02_FULL_37_24</name>
    <dbReference type="NCBI Taxonomy" id="1802037"/>
    <lineage>
        <taxon>Bacteria</taxon>
        <taxon>Candidatus Roizmaniibacteriota</taxon>
    </lineage>
</organism>
<dbReference type="CDD" id="cd07731">
    <property type="entry name" value="ComA-like_MBL-fold"/>
    <property type="match status" value="1"/>
</dbReference>
<sequence>MFNNFVSKINILRVLVFSLLILLITSLSSTFKPTTQVVFCDVGQGDGIYIRTEDGIDVLIDAGTGSQILQCLGKYMPFYDREIELTFISHPQKDHFGGYLYVIGRYKINTLVTIPVENQTSSYKQLAKKISHNNISLEYLFSDDTIDVGKSSHITFFWPTHEIIERKSRVKNLNDFSQVFLFSQGDVDILFTGDASPDVLHELIKGEDLSSAHIEILKIPHHGSKNGLTNEFLQVIQPQLSVISVGSNNQYGHPSKEVIRILEQAGSPFVSTAMEGDIILSIDDQGWKRK</sequence>
<name>A0A1F7GUV7_9BACT</name>
<evidence type="ECO:0000313" key="2">
    <source>
        <dbReference type="Proteomes" id="UP000177159"/>
    </source>
</evidence>